<feature type="domain" description="ABC1 atypical kinase-like" evidence="3">
    <location>
        <begin position="88"/>
        <end position="330"/>
    </location>
</feature>
<accession>A0ABP4WRV1</accession>
<dbReference type="Proteomes" id="UP001501204">
    <property type="component" value="Unassembled WGS sequence"/>
</dbReference>
<keyword evidence="4" id="KW-0808">Transferase</keyword>
<keyword evidence="2" id="KW-0812">Transmembrane</keyword>
<evidence type="ECO:0000256" key="2">
    <source>
        <dbReference type="SAM" id="Phobius"/>
    </source>
</evidence>
<sequence length="561" mass="63106">MISRRERFLQILEVLSKHGFGFALGGIKEEWRAPLARVRLIDPNKLYSQPVHLRQALEELGPTFVKLGQVVSTRPDLLPARYVQELTRLQDSSPAVPPERIREMIESEPDSAAEEILAEIDPVPLATGSIGQAHAAVYKGVDVIVKVRRPGVVEEVNRDLEILSELAKLLSTYWPAVEHFDLEGLADEFAQSLRDELDYLTEARNAQRMAENFTGDPRVHIPKIFWEASTSRILTMERIRGIKINDYPALESAGLDRHLLAVDSTEAICRMIFEHGFFHADPHPGNLFVETGGRIGIIDFGMMGTLTDEFRDHLVTLMLGVVQENPRRVAAGLLGLTSQEQDVNKKELERDVAIMLRRYSNKPLHEVRVGHLMGDLIGMLRRYRMHLPRESALFLRMLVTAESVGTGLDPEFDLVSVLTPYAQRFVLHRLSPEILAKRLRDILQDAVQMGVEAPEYLRRLIVVLERGGFDVHLRADEIEPLLRRGEKIGHQVVAGAVIAASINGMAHILASDPDRWRRFHTPLIAGGATTVGTLTGYLVLSTNVPKVRRLASTIRLRRRAF</sequence>
<keyword evidence="2" id="KW-1133">Transmembrane helix</keyword>
<dbReference type="GO" id="GO:0016301">
    <property type="term" value="F:kinase activity"/>
    <property type="evidence" value="ECO:0007669"/>
    <property type="project" value="UniProtKB-KW"/>
</dbReference>
<protein>
    <submittedName>
        <fullName evidence="4">AarF/ABC1/UbiB kinase family protein</fullName>
    </submittedName>
</protein>
<evidence type="ECO:0000259" key="3">
    <source>
        <dbReference type="Pfam" id="PF03109"/>
    </source>
</evidence>
<dbReference type="EMBL" id="BAAAOA010000017">
    <property type="protein sequence ID" value="GAA1757922.1"/>
    <property type="molecule type" value="Genomic_DNA"/>
</dbReference>
<comment type="caution">
    <text evidence="4">The sequence shown here is derived from an EMBL/GenBank/DDBJ whole genome shotgun (WGS) entry which is preliminary data.</text>
</comment>
<comment type="similarity">
    <text evidence="1">Belongs to the protein kinase superfamily. ADCK protein kinase family.</text>
</comment>
<dbReference type="RefSeq" id="WP_344121463.1">
    <property type="nucleotide sequence ID" value="NZ_BAAAOA010000017.1"/>
</dbReference>
<evidence type="ECO:0000313" key="5">
    <source>
        <dbReference type="Proteomes" id="UP001501204"/>
    </source>
</evidence>
<dbReference type="SUPFAM" id="SSF56112">
    <property type="entry name" value="Protein kinase-like (PK-like)"/>
    <property type="match status" value="1"/>
</dbReference>
<organism evidence="4 5">
    <name type="scientific">Kocuria aegyptia</name>
    <dbReference type="NCBI Taxonomy" id="330943"/>
    <lineage>
        <taxon>Bacteria</taxon>
        <taxon>Bacillati</taxon>
        <taxon>Actinomycetota</taxon>
        <taxon>Actinomycetes</taxon>
        <taxon>Micrococcales</taxon>
        <taxon>Micrococcaceae</taxon>
        <taxon>Kocuria</taxon>
    </lineage>
</organism>
<proteinExistence type="inferred from homology"/>
<gene>
    <name evidence="4" type="ORF">GCM10009767_16500</name>
</gene>
<feature type="transmembrane region" description="Helical" evidence="2">
    <location>
        <begin position="522"/>
        <end position="540"/>
    </location>
</feature>
<dbReference type="PANTHER" id="PTHR10566">
    <property type="entry name" value="CHAPERONE-ACTIVITY OF BC1 COMPLEX CABC1 -RELATED"/>
    <property type="match status" value="1"/>
</dbReference>
<keyword evidence="4" id="KW-0418">Kinase</keyword>
<dbReference type="Pfam" id="PF03109">
    <property type="entry name" value="ABC1"/>
    <property type="match status" value="1"/>
</dbReference>
<evidence type="ECO:0000256" key="1">
    <source>
        <dbReference type="ARBA" id="ARBA00009670"/>
    </source>
</evidence>
<keyword evidence="5" id="KW-1185">Reference proteome</keyword>
<dbReference type="CDD" id="cd05121">
    <property type="entry name" value="ABC1_ADCK3-like"/>
    <property type="match status" value="1"/>
</dbReference>
<name>A0ABP4WRV1_9MICC</name>
<reference evidence="5" key="1">
    <citation type="journal article" date="2019" name="Int. J. Syst. Evol. Microbiol.">
        <title>The Global Catalogue of Microorganisms (GCM) 10K type strain sequencing project: providing services to taxonomists for standard genome sequencing and annotation.</title>
        <authorList>
            <consortium name="The Broad Institute Genomics Platform"/>
            <consortium name="The Broad Institute Genome Sequencing Center for Infectious Disease"/>
            <person name="Wu L."/>
            <person name="Ma J."/>
        </authorList>
    </citation>
    <scope>NUCLEOTIDE SEQUENCE [LARGE SCALE GENOMIC DNA]</scope>
    <source>
        <strain evidence="5">JCM 14735</strain>
    </source>
</reference>
<evidence type="ECO:0000313" key="4">
    <source>
        <dbReference type="EMBL" id="GAA1757922.1"/>
    </source>
</evidence>
<dbReference type="PANTHER" id="PTHR10566:SF113">
    <property type="entry name" value="PROTEIN ACTIVITY OF BC1 COMPLEX KINASE 7, CHLOROPLASTIC"/>
    <property type="match status" value="1"/>
</dbReference>
<keyword evidence="2" id="KW-0472">Membrane</keyword>
<dbReference type="InterPro" id="IPR004147">
    <property type="entry name" value="ABC1_dom"/>
</dbReference>
<dbReference type="InterPro" id="IPR050154">
    <property type="entry name" value="UbiB_kinase"/>
</dbReference>
<dbReference type="InterPro" id="IPR011009">
    <property type="entry name" value="Kinase-like_dom_sf"/>
</dbReference>